<feature type="domain" description="Calcineurin-like phosphoesterase" evidence="4">
    <location>
        <begin position="2"/>
        <end position="163"/>
    </location>
</feature>
<dbReference type="EMBL" id="BART01010101">
    <property type="protein sequence ID" value="GAG85120.1"/>
    <property type="molecule type" value="Genomic_DNA"/>
</dbReference>
<proteinExistence type="predicted"/>
<dbReference type="GO" id="GO:0004527">
    <property type="term" value="F:exonuclease activity"/>
    <property type="evidence" value="ECO:0007669"/>
    <property type="project" value="UniProtKB-KW"/>
</dbReference>
<evidence type="ECO:0000256" key="2">
    <source>
        <dbReference type="ARBA" id="ARBA00022801"/>
    </source>
</evidence>
<evidence type="ECO:0000256" key="1">
    <source>
        <dbReference type="ARBA" id="ARBA00022722"/>
    </source>
</evidence>
<reference evidence="5" key="1">
    <citation type="journal article" date="2014" name="Front. Microbiol.">
        <title>High frequency of phylogenetically diverse reductive dehalogenase-homologous genes in deep subseafloor sedimentary metagenomes.</title>
        <authorList>
            <person name="Kawai M."/>
            <person name="Futagami T."/>
            <person name="Toyoda A."/>
            <person name="Takaki Y."/>
            <person name="Nishi S."/>
            <person name="Hori S."/>
            <person name="Arai W."/>
            <person name="Tsubouchi T."/>
            <person name="Morono Y."/>
            <person name="Uchiyama I."/>
            <person name="Ito T."/>
            <person name="Fujiyama A."/>
            <person name="Inagaki F."/>
            <person name="Takami H."/>
        </authorList>
    </citation>
    <scope>NUCLEOTIDE SEQUENCE</scope>
    <source>
        <strain evidence="5">Expedition CK06-06</strain>
    </source>
</reference>
<evidence type="ECO:0000313" key="5">
    <source>
        <dbReference type="EMBL" id="GAG85120.1"/>
    </source>
</evidence>
<keyword evidence="1" id="KW-0540">Nuclease</keyword>
<dbReference type="InterPro" id="IPR050535">
    <property type="entry name" value="DNA_Repair-Maintenance_Comp"/>
</dbReference>
<dbReference type="PANTHER" id="PTHR30337:SF0">
    <property type="entry name" value="NUCLEASE SBCCD SUBUNIT D"/>
    <property type="match status" value="1"/>
</dbReference>
<evidence type="ECO:0000259" key="4">
    <source>
        <dbReference type="Pfam" id="PF00149"/>
    </source>
</evidence>
<dbReference type="Gene3D" id="3.60.21.10">
    <property type="match status" value="1"/>
</dbReference>
<accession>X1AQW9</accession>
<keyword evidence="2" id="KW-0378">Hydrolase</keyword>
<dbReference type="InterPro" id="IPR004843">
    <property type="entry name" value="Calcineurin-like_PHP"/>
</dbReference>
<dbReference type="PANTHER" id="PTHR30337">
    <property type="entry name" value="COMPONENT OF ATP-DEPENDENT DSDNA EXONUCLEASE"/>
    <property type="match status" value="1"/>
</dbReference>
<name>X1AQW9_9ZZZZ</name>
<dbReference type="InterPro" id="IPR041796">
    <property type="entry name" value="Mre11_N"/>
</dbReference>
<protein>
    <recommendedName>
        <fullName evidence="4">Calcineurin-like phosphoesterase domain-containing protein</fullName>
    </recommendedName>
</protein>
<sequence>EEEVAFIIFSGDLFDSAYPPIEILKETFSEFKKLKEARIKCYIIAGSHDYSVSGKTFLDVLEKAGFCEICEFEEPEEGEGKGEKGKILLKAHNHEAVSIYGYPGKKSGLEVEDLRNIQLQESNKFKILVLHTTMESAKGTLPIDSVSIEELPEADYYALGHLHLIHEYTIADNKYLVYPGPIFPNNFQELEELGAGSFYIVDVNGYVKLTRKELKLKPVLPIEIEIENALTATDKILSVLEKQDLEDKIVLLKLKGKLKQGKIADIKFQNILELAKKKKACILLKSTSQLKTEETEIEIETDNIDKIEDMMIETFVKENPSQFNSLIPSLINSFNLEKQEDEKR</sequence>
<dbReference type="CDD" id="cd00840">
    <property type="entry name" value="MPP_Mre11_N"/>
    <property type="match status" value="1"/>
</dbReference>
<evidence type="ECO:0000256" key="3">
    <source>
        <dbReference type="ARBA" id="ARBA00022839"/>
    </source>
</evidence>
<keyword evidence="3" id="KW-0269">Exonuclease</keyword>
<feature type="non-terminal residue" evidence="5">
    <location>
        <position position="344"/>
    </location>
</feature>
<dbReference type="InterPro" id="IPR029052">
    <property type="entry name" value="Metallo-depent_PP-like"/>
</dbReference>
<dbReference type="Pfam" id="PF00149">
    <property type="entry name" value="Metallophos"/>
    <property type="match status" value="1"/>
</dbReference>
<feature type="non-terminal residue" evidence="5">
    <location>
        <position position="1"/>
    </location>
</feature>
<gene>
    <name evidence="5" type="ORF">S01H4_22133</name>
</gene>
<comment type="caution">
    <text evidence="5">The sequence shown here is derived from an EMBL/GenBank/DDBJ whole genome shotgun (WGS) entry which is preliminary data.</text>
</comment>
<organism evidence="5">
    <name type="scientific">marine sediment metagenome</name>
    <dbReference type="NCBI Taxonomy" id="412755"/>
    <lineage>
        <taxon>unclassified sequences</taxon>
        <taxon>metagenomes</taxon>
        <taxon>ecological metagenomes</taxon>
    </lineage>
</organism>
<dbReference type="SUPFAM" id="SSF56300">
    <property type="entry name" value="Metallo-dependent phosphatases"/>
    <property type="match status" value="1"/>
</dbReference>
<dbReference type="AlphaFoldDB" id="X1AQW9"/>